<dbReference type="Proteomes" id="UP001396898">
    <property type="component" value="Unassembled WGS sequence"/>
</dbReference>
<feature type="domain" description="Heterokaryon incompatibility" evidence="1">
    <location>
        <begin position="103"/>
        <end position="236"/>
    </location>
</feature>
<dbReference type="PANTHER" id="PTHR24148">
    <property type="entry name" value="ANKYRIN REPEAT DOMAIN-CONTAINING PROTEIN 39 HOMOLOG-RELATED"/>
    <property type="match status" value="1"/>
</dbReference>
<protein>
    <submittedName>
        <fullName evidence="2">HET-domain-containing protein</fullName>
    </submittedName>
</protein>
<accession>A0ABR1R579</accession>
<dbReference type="Pfam" id="PF06985">
    <property type="entry name" value="HET"/>
    <property type="match status" value="1"/>
</dbReference>
<name>A0ABR1R579_9PEZI</name>
<dbReference type="InterPro" id="IPR052895">
    <property type="entry name" value="HetReg/Transcr_Mod"/>
</dbReference>
<dbReference type="EMBL" id="JAQQWI010000019">
    <property type="protein sequence ID" value="KAK7999096.1"/>
    <property type="molecule type" value="Genomic_DNA"/>
</dbReference>
<evidence type="ECO:0000313" key="2">
    <source>
        <dbReference type="EMBL" id="KAK7999096.1"/>
    </source>
</evidence>
<sequence length="693" mass="78141">MEWHEASCRRLDLVSIGELKSCMSCGSFEEPCRPSDTVSAAVPAPLADTVNTSLGDASEETPYHAPIRQKSETRILVLEPGKFEDPICGSLMVVSLPSEHTSYEALSYTWADESGDATPRRTIQLGGRPFLITLNCENALRRVRRDYVTRNVWVDAICIDQANISERGHQVQLMPKIYSGAQSVLIYVGEAADGSDELISSISPGVETRAWAPPTRRHVKAFLDRRYFHRIWVLQEVALARKAELICGGSHISWHIFKMCLENYISPIAEVPVFKFGHRSYTDPSQLIKMVTLASLCQCQDPRDKVFALLGLLPYTVGRVIVPDYSRPVEEVYADMARYLASQFPWAQVLHMALLRNNSVTDWPSWVPDWRNIPDLSFNFGFNFNPWNSPGSNSNLAYFGLDLHHYPLLPDQTSSLRSVLTLKSLSGVTDWWNIADSSFYSGYFDLDFDPQHYPLLPIQTSSLHSVLTLELRALKMPRVPGDFLFRHNRHQGLVPPTPLNDSPSHCYLNMGEKIDSSLARVMAFQHRHTSLSKLESLENRFFHLLVCPVKMKSNTKVHMAATFRLASTEEGTFRIPDSAQLRTLSHSWIQWPIHMAVTDLKKCLEGGRYDDLIDLMVGFISPSQAPRSASETLEVLEGAAAKLTPIDEVAEALWPVFDEDPGGEIWARANTRVMAWKILLRLFLVTETPVLIV</sequence>
<evidence type="ECO:0000313" key="3">
    <source>
        <dbReference type="Proteomes" id="UP001396898"/>
    </source>
</evidence>
<evidence type="ECO:0000259" key="1">
    <source>
        <dbReference type="Pfam" id="PF06985"/>
    </source>
</evidence>
<proteinExistence type="predicted"/>
<keyword evidence="3" id="KW-1185">Reference proteome</keyword>
<organism evidence="2 3">
    <name type="scientific">Apiospora marii</name>
    <dbReference type="NCBI Taxonomy" id="335849"/>
    <lineage>
        <taxon>Eukaryota</taxon>
        <taxon>Fungi</taxon>
        <taxon>Dikarya</taxon>
        <taxon>Ascomycota</taxon>
        <taxon>Pezizomycotina</taxon>
        <taxon>Sordariomycetes</taxon>
        <taxon>Xylariomycetidae</taxon>
        <taxon>Amphisphaeriales</taxon>
        <taxon>Apiosporaceae</taxon>
        <taxon>Apiospora</taxon>
    </lineage>
</organism>
<comment type="caution">
    <text evidence="2">The sequence shown here is derived from an EMBL/GenBank/DDBJ whole genome shotgun (WGS) entry which is preliminary data.</text>
</comment>
<gene>
    <name evidence="2" type="ORF">PG991_014771</name>
</gene>
<reference evidence="2 3" key="1">
    <citation type="submission" date="2023-01" db="EMBL/GenBank/DDBJ databases">
        <title>Analysis of 21 Apiospora genomes using comparative genomics revels a genus with tremendous synthesis potential of carbohydrate active enzymes and secondary metabolites.</title>
        <authorList>
            <person name="Sorensen T."/>
        </authorList>
    </citation>
    <scope>NUCLEOTIDE SEQUENCE [LARGE SCALE GENOMIC DNA]</scope>
    <source>
        <strain evidence="2 3">CBS 20057</strain>
    </source>
</reference>
<dbReference type="PANTHER" id="PTHR24148:SF64">
    <property type="entry name" value="HETEROKARYON INCOMPATIBILITY DOMAIN-CONTAINING PROTEIN"/>
    <property type="match status" value="1"/>
</dbReference>
<dbReference type="InterPro" id="IPR010730">
    <property type="entry name" value="HET"/>
</dbReference>